<dbReference type="InterPro" id="IPR036423">
    <property type="entry name" value="SOD-like_Cu/Zn_dom_sf"/>
</dbReference>
<dbReference type="InterPro" id="IPR018152">
    <property type="entry name" value="SOD_Cu/Zn_BS"/>
</dbReference>
<feature type="non-terminal residue" evidence="2">
    <location>
        <position position="1"/>
    </location>
</feature>
<proteinExistence type="predicted"/>
<dbReference type="GO" id="GO:0046872">
    <property type="term" value="F:metal ion binding"/>
    <property type="evidence" value="ECO:0007669"/>
    <property type="project" value="InterPro"/>
</dbReference>
<dbReference type="Proteomes" id="UP000663874">
    <property type="component" value="Unassembled WGS sequence"/>
</dbReference>
<comment type="caution">
    <text evidence="2">The sequence shown here is derived from an EMBL/GenBank/DDBJ whole genome shotgun (WGS) entry which is preliminary data.</text>
</comment>
<gene>
    <name evidence="2" type="ORF">FNK824_LOCUS28865</name>
</gene>
<evidence type="ECO:0000313" key="2">
    <source>
        <dbReference type="EMBL" id="CAF4053943.1"/>
    </source>
</evidence>
<reference evidence="2" key="1">
    <citation type="submission" date="2021-02" db="EMBL/GenBank/DDBJ databases">
        <authorList>
            <person name="Nowell W R."/>
        </authorList>
    </citation>
    <scope>NUCLEOTIDE SEQUENCE</scope>
</reference>
<dbReference type="Gene3D" id="2.60.40.200">
    <property type="entry name" value="Superoxide dismutase, copper/zinc binding domain"/>
    <property type="match status" value="1"/>
</dbReference>
<sequence length="80" mass="8720">PILKRYVGDLGNIRVDVNGRSYIQLVDRIISLGFNKTTNVICLPLMVHNLTDDAGHMGKGESNTTGNAGPRIACRTILIK</sequence>
<dbReference type="PROSITE" id="PS00332">
    <property type="entry name" value="SOD_CU_ZN_2"/>
    <property type="match status" value="1"/>
</dbReference>
<dbReference type="EMBL" id="CAJOBE010008108">
    <property type="protein sequence ID" value="CAF4053943.1"/>
    <property type="molecule type" value="Genomic_DNA"/>
</dbReference>
<organism evidence="2 3">
    <name type="scientific">Rotaria sordida</name>
    <dbReference type="NCBI Taxonomy" id="392033"/>
    <lineage>
        <taxon>Eukaryota</taxon>
        <taxon>Metazoa</taxon>
        <taxon>Spiralia</taxon>
        <taxon>Gnathifera</taxon>
        <taxon>Rotifera</taxon>
        <taxon>Eurotatoria</taxon>
        <taxon>Bdelloidea</taxon>
        <taxon>Philodinida</taxon>
        <taxon>Philodinidae</taxon>
        <taxon>Rotaria</taxon>
    </lineage>
</organism>
<dbReference type="GO" id="GO:0006801">
    <property type="term" value="P:superoxide metabolic process"/>
    <property type="evidence" value="ECO:0007669"/>
    <property type="project" value="InterPro"/>
</dbReference>
<protein>
    <recommendedName>
        <fullName evidence="1">Superoxide dismutase copper/zinc binding domain-containing protein</fullName>
    </recommendedName>
</protein>
<evidence type="ECO:0000313" key="3">
    <source>
        <dbReference type="Proteomes" id="UP000663874"/>
    </source>
</evidence>
<accession>A0A819RKA0</accession>
<dbReference type="InterPro" id="IPR001424">
    <property type="entry name" value="SOD_Cu_Zn_dom"/>
</dbReference>
<evidence type="ECO:0000259" key="1">
    <source>
        <dbReference type="Pfam" id="PF00080"/>
    </source>
</evidence>
<dbReference type="Pfam" id="PF00080">
    <property type="entry name" value="Sod_Cu"/>
    <property type="match status" value="1"/>
</dbReference>
<dbReference type="PRINTS" id="PR00068">
    <property type="entry name" value="CUZNDISMTASE"/>
</dbReference>
<feature type="domain" description="Superoxide dismutase copper/zinc binding" evidence="1">
    <location>
        <begin position="5"/>
        <end position="76"/>
    </location>
</feature>
<dbReference type="SUPFAM" id="SSF49329">
    <property type="entry name" value="Cu,Zn superoxide dismutase-like"/>
    <property type="match status" value="1"/>
</dbReference>
<name>A0A819RKA0_9BILA</name>
<dbReference type="AlphaFoldDB" id="A0A819RKA0"/>